<feature type="non-terminal residue" evidence="1">
    <location>
        <position position="92"/>
    </location>
</feature>
<sequence>MSRFYDFNALELMEMAPISIFSRNKNTEIFLDDQLLEQERRHCLSVHIFCRKLERFEEEFNSNKSSRNRLVKFLESQECDFIYDIAKDWSSY</sequence>
<comment type="caution">
    <text evidence="1">The sequence shown here is derived from an EMBL/GenBank/DDBJ whole genome shotgun (WGS) entry which is preliminary data.</text>
</comment>
<accession>A0AAE8WZK4</accession>
<reference evidence="1 2" key="1">
    <citation type="submission" date="2019-08" db="EMBL/GenBank/DDBJ databases">
        <title>Whole genome sequence analysis of bacterial isolates in patients.</title>
        <authorList>
            <person name="Jeong K.C."/>
        </authorList>
    </citation>
    <scope>NUCLEOTIDE SEQUENCE [LARGE SCALE GENOMIC DNA]</scope>
    <source>
        <strain evidence="1 2">KCJ3K342</strain>
    </source>
</reference>
<organism evidence="1 2">
    <name type="scientific">Enterobacter hormaechei</name>
    <dbReference type="NCBI Taxonomy" id="158836"/>
    <lineage>
        <taxon>Bacteria</taxon>
        <taxon>Pseudomonadati</taxon>
        <taxon>Pseudomonadota</taxon>
        <taxon>Gammaproteobacteria</taxon>
        <taxon>Enterobacterales</taxon>
        <taxon>Enterobacteriaceae</taxon>
        <taxon>Enterobacter</taxon>
        <taxon>Enterobacter cloacae complex</taxon>
    </lineage>
</organism>
<evidence type="ECO:0000313" key="2">
    <source>
        <dbReference type="Proteomes" id="UP000322612"/>
    </source>
</evidence>
<dbReference type="Proteomes" id="UP000322612">
    <property type="component" value="Unassembled WGS sequence"/>
</dbReference>
<name>A0AAE8WZK4_9ENTR</name>
<dbReference type="AlphaFoldDB" id="A0AAE8WZK4"/>
<protein>
    <submittedName>
        <fullName evidence="1">Uncharacterized protein</fullName>
    </submittedName>
</protein>
<dbReference type="RefSeq" id="WP_148984086.1">
    <property type="nucleotide sequence ID" value="NZ_VTDZ01000164.1"/>
</dbReference>
<evidence type="ECO:0000313" key="1">
    <source>
        <dbReference type="EMBL" id="TYS04691.1"/>
    </source>
</evidence>
<gene>
    <name evidence="1" type="ORF">FZC81_23875</name>
</gene>
<dbReference type="EMBL" id="VTDZ01000164">
    <property type="protein sequence ID" value="TYS04691.1"/>
    <property type="molecule type" value="Genomic_DNA"/>
</dbReference>
<proteinExistence type="predicted"/>